<protein>
    <submittedName>
        <fullName evidence="2">Uncharacterized protein</fullName>
    </submittedName>
</protein>
<comment type="caution">
    <text evidence="2">The sequence shown here is derived from an EMBL/GenBank/DDBJ whole genome shotgun (WGS) entry which is preliminary data.</text>
</comment>
<sequence length="66" mass="7700">MNNFNLFHGESPQNTPYTRSVLHVRSLTVVLVVYFINGFCYTQLKPSKIIETQVFNNFLLVNLECF</sequence>
<evidence type="ECO:0000256" key="1">
    <source>
        <dbReference type="SAM" id="Phobius"/>
    </source>
</evidence>
<dbReference type="EMBL" id="MNCJ02000330">
    <property type="protein sequence ID" value="KAF5763448.1"/>
    <property type="molecule type" value="Genomic_DNA"/>
</dbReference>
<evidence type="ECO:0000313" key="2">
    <source>
        <dbReference type="EMBL" id="KAF5763448.1"/>
    </source>
</evidence>
<keyword evidence="1" id="KW-1133">Transmembrane helix</keyword>
<accession>A0A9K3E032</accession>
<evidence type="ECO:0000313" key="3">
    <source>
        <dbReference type="Proteomes" id="UP000215914"/>
    </source>
</evidence>
<dbReference type="AlphaFoldDB" id="A0A9K3E032"/>
<keyword evidence="3" id="KW-1185">Reference proteome</keyword>
<keyword evidence="1" id="KW-0472">Membrane</keyword>
<dbReference type="Gramene" id="mRNA:HanXRQr2_Chr15g0680291">
    <property type="protein sequence ID" value="CDS:HanXRQr2_Chr15g0680291.1"/>
    <property type="gene ID" value="HanXRQr2_Chr15g0680291"/>
</dbReference>
<dbReference type="Proteomes" id="UP000215914">
    <property type="component" value="Unassembled WGS sequence"/>
</dbReference>
<name>A0A9K3E032_HELAN</name>
<keyword evidence="1" id="KW-0812">Transmembrane</keyword>
<gene>
    <name evidence="2" type="ORF">HanXRQr2_Chr15g0680291</name>
</gene>
<reference evidence="2" key="2">
    <citation type="submission" date="2020-06" db="EMBL/GenBank/DDBJ databases">
        <title>Helianthus annuus Genome sequencing and assembly Release 2.</title>
        <authorList>
            <person name="Gouzy J."/>
            <person name="Langlade N."/>
            <person name="Munos S."/>
        </authorList>
    </citation>
    <scope>NUCLEOTIDE SEQUENCE</scope>
    <source>
        <tissue evidence="2">Leaves</tissue>
    </source>
</reference>
<reference evidence="2" key="1">
    <citation type="journal article" date="2017" name="Nature">
        <title>The sunflower genome provides insights into oil metabolism, flowering and Asterid evolution.</title>
        <authorList>
            <person name="Badouin H."/>
            <person name="Gouzy J."/>
            <person name="Grassa C.J."/>
            <person name="Murat F."/>
            <person name="Staton S.E."/>
            <person name="Cottret L."/>
            <person name="Lelandais-Briere C."/>
            <person name="Owens G.L."/>
            <person name="Carrere S."/>
            <person name="Mayjonade B."/>
            <person name="Legrand L."/>
            <person name="Gill N."/>
            <person name="Kane N.C."/>
            <person name="Bowers J.E."/>
            <person name="Hubner S."/>
            <person name="Bellec A."/>
            <person name="Berard A."/>
            <person name="Berges H."/>
            <person name="Blanchet N."/>
            <person name="Boniface M.C."/>
            <person name="Brunel D."/>
            <person name="Catrice O."/>
            <person name="Chaidir N."/>
            <person name="Claudel C."/>
            <person name="Donnadieu C."/>
            <person name="Faraut T."/>
            <person name="Fievet G."/>
            <person name="Helmstetter N."/>
            <person name="King M."/>
            <person name="Knapp S.J."/>
            <person name="Lai Z."/>
            <person name="Le Paslier M.C."/>
            <person name="Lippi Y."/>
            <person name="Lorenzon L."/>
            <person name="Mandel J.R."/>
            <person name="Marage G."/>
            <person name="Marchand G."/>
            <person name="Marquand E."/>
            <person name="Bret-Mestries E."/>
            <person name="Morien E."/>
            <person name="Nambeesan S."/>
            <person name="Nguyen T."/>
            <person name="Pegot-Espagnet P."/>
            <person name="Pouilly N."/>
            <person name="Raftis F."/>
            <person name="Sallet E."/>
            <person name="Schiex T."/>
            <person name="Thomas J."/>
            <person name="Vandecasteele C."/>
            <person name="Vares D."/>
            <person name="Vear F."/>
            <person name="Vautrin S."/>
            <person name="Crespi M."/>
            <person name="Mangin B."/>
            <person name="Burke J.M."/>
            <person name="Salse J."/>
            <person name="Munos S."/>
            <person name="Vincourt P."/>
            <person name="Rieseberg L.H."/>
            <person name="Langlade N.B."/>
        </authorList>
    </citation>
    <scope>NUCLEOTIDE SEQUENCE</scope>
    <source>
        <tissue evidence="2">Leaves</tissue>
    </source>
</reference>
<feature type="transmembrane region" description="Helical" evidence="1">
    <location>
        <begin position="20"/>
        <end position="40"/>
    </location>
</feature>
<proteinExistence type="predicted"/>
<organism evidence="2 3">
    <name type="scientific">Helianthus annuus</name>
    <name type="common">Common sunflower</name>
    <dbReference type="NCBI Taxonomy" id="4232"/>
    <lineage>
        <taxon>Eukaryota</taxon>
        <taxon>Viridiplantae</taxon>
        <taxon>Streptophyta</taxon>
        <taxon>Embryophyta</taxon>
        <taxon>Tracheophyta</taxon>
        <taxon>Spermatophyta</taxon>
        <taxon>Magnoliopsida</taxon>
        <taxon>eudicotyledons</taxon>
        <taxon>Gunneridae</taxon>
        <taxon>Pentapetalae</taxon>
        <taxon>asterids</taxon>
        <taxon>campanulids</taxon>
        <taxon>Asterales</taxon>
        <taxon>Asteraceae</taxon>
        <taxon>Asteroideae</taxon>
        <taxon>Heliantheae alliance</taxon>
        <taxon>Heliantheae</taxon>
        <taxon>Helianthus</taxon>
    </lineage>
</organism>